<dbReference type="AlphaFoldDB" id="A0A4Y2IZS9"/>
<dbReference type="Proteomes" id="UP000499080">
    <property type="component" value="Unassembled WGS sequence"/>
</dbReference>
<gene>
    <name evidence="1" type="ORF">AVEN_65641_1</name>
</gene>
<keyword evidence="2" id="KW-1185">Reference proteome</keyword>
<dbReference type="OrthoDB" id="10443157at2759"/>
<name>A0A4Y2IZS9_ARAVE</name>
<evidence type="ECO:0000313" key="2">
    <source>
        <dbReference type="Proteomes" id="UP000499080"/>
    </source>
</evidence>
<sequence>MKSVGHATNPDSQNIRAHTSNAAKSGKAFIRKLLRNGFLKTGYPEKEGKENIRCKTGLLKEPDIKKCDGCGYEMEQKGWMGKILHLPTPSLVLGIHHPLSLFLLKHPKGFQVAFLQCRNLCRCVGPLL</sequence>
<evidence type="ECO:0000313" key="1">
    <source>
        <dbReference type="EMBL" id="GBM83377.1"/>
    </source>
</evidence>
<proteinExistence type="predicted"/>
<protein>
    <submittedName>
        <fullName evidence="1">Uncharacterized protein</fullName>
    </submittedName>
</protein>
<reference evidence="1 2" key="1">
    <citation type="journal article" date="2019" name="Sci. Rep.">
        <title>Orb-weaving spider Araneus ventricosus genome elucidates the spidroin gene catalogue.</title>
        <authorList>
            <person name="Kono N."/>
            <person name="Nakamura H."/>
            <person name="Ohtoshi R."/>
            <person name="Moran D.A.P."/>
            <person name="Shinohara A."/>
            <person name="Yoshida Y."/>
            <person name="Fujiwara M."/>
            <person name="Mori M."/>
            <person name="Tomita M."/>
            <person name="Arakawa K."/>
        </authorList>
    </citation>
    <scope>NUCLEOTIDE SEQUENCE [LARGE SCALE GENOMIC DNA]</scope>
</reference>
<organism evidence="1 2">
    <name type="scientific">Araneus ventricosus</name>
    <name type="common">Orbweaver spider</name>
    <name type="synonym">Epeira ventricosa</name>
    <dbReference type="NCBI Taxonomy" id="182803"/>
    <lineage>
        <taxon>Eukaryota</taxon>
        <taxon>Metazoa</taxon>
        <taxon>Ecdysozoa</taxon>
        <taxon>Arthropoda</taxon>
        <taxon>Chelicerata</taxon>
        <taxon>Arachnida</taxon>
        <taxon>Araneae</taxon>
        <taxon>Araneomorphae</taxon>
        <taxon>Entelegynae</taxon>
        <taxon>Araneoidea</taxon>
        <taxon>Araneidae</taxon>
        <taxon>Araneus</taxon>
    </lineage>
</organism>
<accession>A0A4Y2IZS9</accession>
<dbReference type="EMBL" id="BGPR01003074">
    <property type="protein sequence ID" value="GBM83377.1"/>
    <property type="molecule type" value="Genomic_DNA"/>
</dbReference>
<comment type="caution">
    <text evidence="1">The sequence shown here is derived from an EMBL/GenBank/DDBJ whole genome shotgun (WGS) entry which is preliminary data.</text>
</comment>